<feature type="compositionally biased region" description="Pro residues" evidence="1">
    <location>
        <begin position="35"/>
        <end position="50"/>
    </location>
</feature>
<evidence type="ECO:0000256" key="1">
    <source>
        <dbReference type="SAM" id="MobiDB-lite"/>
    </source>
</evidence>
<organism evidence="2 3">
    <name type="scientific">Prorocentrum cordatum</name>
    <dbReference type="NCBI Taxonomy" id="2364126"/>
    <lineage>
        <taxon>Eukaryota</taxon>
        <taxon>Sar</taxon>
        <taxon>Alveolata</taxon>
        <taxon>Dinophyceae</taxon>
        <taxon>Prorocentrales</taxon>
        <taxon>Prorocentraceae</taxon>
        <taxon>Prorocentrum</taxon>
    </lineage>
</organism>
<feature type="compositionally biased region" description="Basic residues" evidence="1">
    <location>
        <begin position="73"/>
        <end position="85"/>
    </location>
</feature>
<feature type="region of interest" description="Disordered" evidence="1">
    <location>
        <begin position="1"/>
        <end position="132"/>
    </location>
</feature>
<evidence type="ECO:0000313" key="2">
    <source>
        <dbReference type="EMBL" id="CAK0793532.1"/>
    </source>
</evidence>
<accession>A0ABN9PL02</accession>
<dbReference type="EMBL" id="CAUYUJ010000984">
    <property type="protein sequence ID" value="CAK0793532.1"/>
    <property type="molecule type" value="Genomic_DNA"/>
</dbReference>
<comment type="caution">
    <text evidence="2">The sequence shown here is derived from an EMBL/GenBank/DDBJ whole genome shotgun (WGS) entry which is preliminary data.</text>
</comment>
<dbReference type="Proteomes" id="UP001189429">
    <property type="component" value="Unassembled WGS sequence"/>
</dbReference>
<feature type="non-terminal residue" evidence="2">
    <location>
        <position position="1"/>
    </location>
</feature>
<name>A0ABN9PL02_9DINO</name>
<evidence type="ECO:0000313" key="3">
    <source>
        <dbReference type="Proteomes" id="UP001189429"/>
    </source>
</evidence>
<reference evidence="2" key="1">
    <citation type="submission" date="2023-10" db="EMBL/GenBank/DDBJ databases">
        <authorList>
            <person name="Chen Y."/>
            <person name="Shah S."/>
            <person name="Dougan E. K."/>
            <person name="Thang M."/>
            <person name="Chan C."/>
        </authorList>
    </citation>
    <scope>NUCLEOTIDE SEQUENCE [LARGE SCALE GENOMIC DNA]</scope>
</reference>
<feature type="compositionally biased region" description="Basic residues" evidence="1">
    <location>
        <begin position="93"/>
        <end position="102"/>
    </location>
</feature>
<sequence>RPFLLRPGPGHGARGRVRGEGPRRWRPSRWVPQSAPAPPGRPQDPPPGPEPATAVRSGVPWGHQLRPAARQGSLRHCRCGRRRRPATAARSGSSRRRQRGRAARWGGLGPRARGEARPAAPQLAEGGAVPCRQPDRARSQARLMHQDTTPPCRGLALGLDAVPADRRVAECIRRRAILKSLLLQLDLALCESAQALQMRPSKRDKLTARNYHACFRELHRALDQCQRMQQAAITLEAYDSSRLITRTRKRR</sequence>
<gene>
    <name evidence="2" type="ORF">PCOR1329_LOCUS3797</name>
</gene>
<proteinExistence type="predicted"/>
<feature type="non-terminal residue" evidence="2">
    <location>
        <position position="251"/>
    </location>
</feature>
<protein>
    <submittedName>
        <fullName evidence="2">Uncharacterized protein</fullName>
    </submittedName>
</protein>
<keyword evidence="3" id="KW-1185">Reference proteome</keyword>